<feature type="compositionally biased region" description="Low complexity" evidence="1">
    <location>
        <begin position="531"/>
        <end position="545"/>
    </location>
</feature>
<evidence type="ECO:0000256" key="1">
    <source>
        <dbReference type="SAM" id="MobiDB-lite"/>
    </source>
</evidence>
<organism evidence="2 3">
    <name type="scientific">Obba rivulosa</name>
    <dbReference type="NCBI Taxonomy" id="1052685"/>
    <lineage>
        <taxon>Eukaryota</taxon>
        <taxon>Fungi</taxon>
        <taxon>Dikarya</taxon>
        <taxon>Basidiomycota</taxon>
        <taxon>Agaricomycotina</taxon>
        <taxon>Agaricomycetes</taxon>
        <taxon>Polyporales</taxon>
        <taxon>Gelatoporiaceae</taxon>
        <taxon>Obba</taxon>
    </lineage>
</organism>
<name>A0A8E2DQ08_9APHY</name>
<gene>
    <name evidence="2" type="ORF">OBBRIDRAFT_823961</name>
</gene>
<sequence length="593" mass="66089">MATRSILLPPGKLHPTCARLVHTYRPVPTVATFFSPPDPRTRQWCHPRHITARGVAIEAIKVITPVTQLETSPYLSASDYLVRRKAAQAFVSIIDTTRFAAPSKSHVPEMLKLVKMHPQANLLLAMLREPLLTSMALWLTKDYPLHVLHALTLAHRLTGGLHLLQWRHVVQCLTYHQHWDYITIAVSLFLELNGRLTKAVLHWLIITAIRGKFADTQEDILQLFTEEEVRRTPDPISKDLLLQLPPGSSQSNVGLSDAGLWARDFHSIIGDMPPAPPRKSHAPELVRLIENDPRGHNLLPVLKGAQTLDLAASLIIQHHPLHAMHAVNVAAHLQEGLPLLYYETVARSFIHWVLWDWVPEYFELYKELSEGKFMNAMVLHLLQSFALRGVAGDVKEIRRMLMKVKASRTSQWYLAQLEAISQAHESAGHVLLERPPSTRMMPIGAVHEAAIPIGGATCDTHPPSWRYTKINAREAASASEDSLITAIRLNLESLQCLAHGAASRDPKWSGLSQHAEDMMAIISRNKPEPVVKPSSPPNQSSQSGSLGARQEPFEGSLLTDIRTLFPNRRNSEPAQDVAAIQVVEGMLAKPLPA</sequence>
<evidence type="ECO:0000313" key="2">
    <source>
        <dbReference type="EMBL" id="OCH93679.1"/>
    </source>
</evidence>
<dbReference type="AlphaFoldDB" id="A0A8E2DQ08"/>
<feature type="region of interest" description="Disordered" evidence="1">
    <location>
        <begin position="527"/>
        <end position="552"/>
    </location>
</feature>
<proteinExistence type="predicted"/>
<accession>A0A8E2DQ08</accession>
<dbReference type="Proteomes" id="UP000250043">
    <property type="component" value="Unassembled WGS sequence"/>
</dbReference>
<reference evidence="2 3" key="1">
    <citation type="submission" date="2016-07" db="EMBL/GenBank/DDBJ databases">
        <title>Draft genome of the white-rot fungus Obba rivulosa 3A-2.</title>
        <authorList>
            <consortium name="DOE Joint Genome Institute"/>
            <person name="Miettinen O."/>
            <person name="Riley R."/>
            <person name="Acob R."/>
            <person name="Barry K."/>
            <person name="Cullen D."/>
            <person name="De Vries R."/>
            <person name="Hainaut M."/>
            <person name="Hatakka A."/>
            <person name="Henrissat B."/>
            <person name="Hilden K."/>
            <person name="Kuo R."/>
            <person name="Labutti K."/>
            <person name="Lipzen A."/>
            <person name="Makela M.R."/>
            <person name="Sandor L."/>
            <person name="Spatafora J.W."/>
            <person name="Grigoriev I.V."/>
            <person name="Hibbett D.S."/>
        </authorList>
    </citation>
    <scope>NUCLEOTIDE SEQUENCE [LARGE SCALE GENOMIC DNA]</scope>
    <source>
        <strain evidence="2 3">3A-2</strain>
    </source>
</reference>
<dbReference type="EMBL" id="KV722352">
    <property type="protein sequence ID" value="OCH93679.1"/>
    <property type="molecule type" value="Genomic_DNA"/>
</dbReference>
<evidence type="ECO:0000313" key="3">
    <source>
        <dbReference type="Proteomes" id="UP000250043"/>
    </source>
</evidence>
<protein>
    <submittedName>
        <fullName evidence="2">Uncharacterized protein</fullName>
    </submittedName>
</protein>
<keyword evidence="3" id="KW-1185">Reference proteome</keyword>